<proteinExistence type="inferred from homology"/>
<comment type="caution">
    <text evidence="6">The sequence shown here is derived from an EMBL/GenBank/DDBJ whole genome shotgun (WGS) entry which is preliminary data.</text>
</comment>
<gene>
    <name evidence="6" type="ORF">FCH28_25980</name>
</gene>
<dbReference type="PANTHER" id="PTHR43248">
    <property type="entry name" value="2-SUCCINYL-6-HYDROXY-2,4-CYCLOHEXADIENE-1-CARBOXYLATE SYNTHASE"/>
    <property type="match status" value="1"/>
</dbReference>
<dbReference type="Proteomes" id="UP000308697">
    <property type="component" value="Unassembled WGS sequence"/>
</dbReference>
<dbReference type="OrthoDB" id="4273853at2"/>
<dbReference type="SUPFAM" id="SSF53474">
    <property type="entry name" value="alpha/beta-Hydrolases"/>
    <property type="match status" value="1"/>
</dbReference>
<evidence type="ECO:0000313" key="7">
    <source>
        <dbReference type="Proteomes" id="UP000308697"/>
    </source>
</evidence>
<keyword evidence="7" id="KW-1185">Reference proteome</keyword>
<evidence type="ECO:0000256" key="1">
    <source>
        <dbReference type="ARBA" id="ARBA00010088"/>
    </source>
</evidence>
<evidence type="ECO:0000256" key="4">
    <source>
        <dbReference type="SAM" id="SignalP"/>
    </source>
</evidence>
<comment type="similarity">
    <text evidence="1">Belongs to the peptidase S33 family.</text>
</comment>
<dbReference type="PANTHER" id="PTHR43248:SF29">
    <property type="entry name" value="TRIPEPTIDYL AMINOPEPTIDASE"/>
    <property type="match status" value="1"/>
</dbReference>
<feature type="domain" description="Peptidase S33 tripeptidyl aminopeptidase-like C-terminal" evidence="5">
    <location>
        <begin position="414"/>
        <end position="509"/>
    </location>
</feature>
<dbReference type="InterPro" id="IPR006311">
    <property type="entry name" value="TAT_signal"/>
</dbReference>
<feature type="signal peptide" evidence="4">
    <location>
        <begin position="1"/>
        <end position="36"/>
    </location>
</feature>
<reference evidence="6 7" key="1">
    <citation type="submission" date="2019-04" db="EMBL/GenBank/DDBJ databases">
        <title>Streptomyces piniterrae sp. nov., a heliquinomycin-producing actinomycete isolated from rhizosphere soil of Pinus yunnanensis.</title>
        <authorList>
            <person name="Zhuang X."/>
            <person name="Zhao J."/>
        </authorList>
    </citation>
    <scope>NUCLEOTIDE SEQUENCE [LARGE SCALE GENOMIC DNA]</scope>
    <source>
        <strain evidence="7">jys28</strain>
    </source>
</reference>
<evidence type="ECO:0000313" key="6">
    <source>
        <dbReference type="EMBL" id="TJZ45989.1"/>
    </source>
</evidence>
<name>A0A4U0MXT0_9ACTN</name>
<accession>A0A4U0MXT0</accession>
<organism evidence="6 7">
    <name type="scientific">Streptomyces piniterrae</name>
    <dbReference type="NCBI Taxonomy" id="2571125"/>
    <lineage>
        <taxon>Bacteria</taxon>
        <taxon>Bacillati</taxon>
        <taxon>Actinomycetota</taxon>
        <taxon>Actinomycetes</taxon>
        <taxon>Kitasatosporales</taxon>
        <taxon>Streptomycetaceae</taxon>
        <taxon>Streptomyces</taxon>
    </lineage>
</organism>
<dbReference type="EMBL" id="SUMB01000010">
    <property type="protein sequence ID" value="TJZ45989.1"/>
    <property type="molecule type" value="Genomic_DNA"/>
</dbReference>
<evidence type="ECO:0000259" key="5">
    <source>
        <dbReference type="Pfam" id="PF08386"/>
    </source>
</evidence>
<sequence>MRHASVRRRRAVTAGWGVATAAVAAGVAAVVLPATAGASAGAGTAGVPARYADQRLAWRACADAPSLECAAMTVPRDWHRPDAGEDLTVEVSRHRATDPARRRGVLMMAAGGPGASGLTRPKGFAERSPELAAVYDVVGFDQRGVGRSTPLRCVTDAEFRDFFAHDFRDRSPAAIRGVLDRSRQLARHCASRSGDLLPYLTTDQAVRDMDLYRSLLGAPKLSYYGPSYATMLGAYYATEFPRRVDRFVLDSNIAFGGSWQTFEEGQPMSFQRRFEKDFLPWLAQNDAVYHYGRTPAQVQARWERRRAALRERPIRFGTSVLGPNQLDSGAIQAMYDAKAFPALAQGLAVLEHWDTASPQEKRAVQDGFTHYLSPDFLADFSAVTCNDTPWTRDLDHWIRRSAKDTADHPLMGARELAFAATCAAWPASDAPRVRVTGKGLPTTLMLNSRHDPATYYEGAITAHRALRGSRLVTADGGDHGLYRHGNACVDNAVDAFLLRGTPPARDTVCASGAAAGAGSGGRVSR</sequence>
<keyword evidence="3 6" id="KW-0378">Hydrolase</keyword>
<evidence type="ECO:0000256" key="3">
    <source>
        <dbReference type="ARBA" id="ARBA00022801"/>
    </source>
</evidence>
<dbReference type="InterPro" id="IPR013595">
    <property type="entry name" value="Pept_S33_TAP-like_C"/>
</dbReference>
<dbReference type="Pfam" id="PF08386">
    <property type="entry name" value="Abhydrolase_4"/>
    <property type="match status" value="1"/>
</dbReference>
<feature type="chain" id="PRO_5038677455" evidence="4">
    <location>
        <begin position="37"/>
        <end position="525"/>
    </location>
</feature>
<keyword evidence="2 4" id="KW-0732">Signal</keyword>
<dbReference type="Gene3D" id="3.40.50.1820">
    <property type="entry name" value="alpha/beta hydrolase"/>
    <property type="match status" value="2"/>
</dbReference>
<evidence type="ECO:0000256" key="2">
    <source>
        <dbReference type="ARBA" id="ARBA00022729"/>
    </source>
</evidence>
<protein>
    <submittedName>
        <fullName evidence="6">Alpha/beta hydrolase</fullName>
    </submittedName>
</protein>
<dbReference type="InterPro" id="IPR029058">
    <property type="entry name" value="AB_hydrolase_fold"/>
</dbReference>
<dbReference type="PROSITE" id="PS51318">
    <property type="entry name" value="TAT"/>
    <property type="match status" value="1"/>
</dbReference>
<dbReference type="AlphaFoldDB" id="A0A4U0MXT0"/>
<dbReference type="InterPro" id="IPR051601">
    <property type="entry name" value="Serine_prot/Carboxylest_S33"/>
</dbReference>
<dbReference type="GO" id="GO:0016787">
    <property type="term" value="F:hydrolase activity"/>
    <property type="evidence" value="ECO:0007669"/>
    <property type="project" value="UniProtKB-KW"/>
</dbReference>